<dbReference type="AlphaFoldDB" id="A0AAW1U0H4"/>
<feature type="region of interest" description="Disordered" evidence="1">
    <location>
        <begin position="57"/>
        <end position="101"/>
    </location>
</feature>
<dbReference type="EMBL" id="JARQZJ010000041">
    <property type="protein sequence ID" value="KAK9877331.1"/>
    <property type="molecule type" value="Genomic_DNA"/>
</dbReference>
<feature type="region of interest" description="Disordered" evidence="1">
    <location>
        <begin position="1"/>
        <end position="35"/>
    </location>
</feature>
<keyword evidence="3" id="KW-1185">Reference proteome</keyword>
<evidence type="ECO:0000256" key="1">
    <source>
        <dbReference type="SAM" id="MobiDB-lite"/>
    </source>
</evidence>
<dbReference type="Proteomes" id="UP001431783">
    <property type="component" value="Unassembled WGS sequence"/>
</dbReference>
<evidence type="ECO:0000313" key="2">
    <source>
        <dbReference type="EMBL" id="KAK9877331.1"/>
    </source>
</evidence>
<evidence type="ECO:0000313" key="3">
    <source>
        <dbReference type="Proteomes" id="UP001431783"/>
    </source>
</evidence>
<gene>
    <name evidence="2" type="ORF">WA026_017727</name>
</gene>
<organism evidence="2 3">
    <name type="scientific">Henosepilachna vigintioctopunctata</name>
    <dbReference type="NCBI Taxonomy" id="420089"/>
    <lineage>
        <taxon>Eukaryota</taxon>
        <taxon>Metazoa</taxon>
        <taxon>Ecdysozoa</taxon>
        <taxon>Arthropoda</taxon>
        <taxon>Hexapoda</taxon>
        <taxon>Insecta</taxon>
        <taxon>Pterygota</taxon>
        <taxon>Neoptera</taxon>
        <taxon>Endopterygota</taxon>
        <taxon>Coleoptera</taxon>
        <taxon>Polyphaga</taxon>
        <taxon>Cucujiformia</taxon>
        <taxon>Coccinelloidea</taxon>
        <taxon>Coccinellidae</taxon>
        <taxon>Epilachninae</taxon>
        <taxon>Epilachnini</taxon>
        <taxon>Henosepilachna</taxon>
    </lineage>
</organism>
<comment type="caution">
    <text evidence="2">The sequence shown here is derived from an EMBL/GenBank/DDBJ whole genome shotgun (WGS) entry which is preliminary data.</text>
</comment>
<proteinExistence type="predicted"/>
<feature type="compositionally biased region" description="Polar residues" evidence="1">
    <location>
        <begin position="92"/>
        <end position="101"/>
    </location>
</feature>
<name>A0AAW1U0H4_9CUCU</name>
<accession>A0AAW1U0H4</accession>
<sequence length="101" mass="11278">MSSLDRDTGRKFESGSSKRKRAIERKQVQENLHGSYRKPISTKYLLIEGDFNFDSAENIPSTSSWVPPPSSSKNSEDDDDLTTSLSLRSPVPLSTLSSQEQ</sequence>
<protein>
    <submittedName>
        <fullName evidence="2">Uncharacterized protein</fullName>
    </submittedName>
</protein>
<reference evidence="2 3" key="1">
    <citation type="submission" date="2023-03" db="EMBL/GenBank/DDBJ databases">
        <title>Genome insight into feeding habits of ladybird beetles.</title>
        <authorList>
            <person name="Li H.-S."/>
            <person name="Huang Y.-H."/>
            <person name="Pang H."/>
        </authorList>
    </citation>
    <scope>NUCLEOTIDE SEQUENCE [LARGE SCALE GENOMIC DNA]</scope>
    <source>
        <strain evidence="2">SYSU_2023b</strain>
        <tissue evidence="2">Whole body</tissue>
    </source>
</reference>
<feature type="compositionally biased region" description="Basic and acidic residues" evidence="1">
    <location>
        <begin position="1"/>
        <end position="13"/>
    </location>
</feature>